<dbReference type="Proteomes" id="UP001500837">
    <property type="component" value="Unassembled WGS sequence"/>
</dbReference>
<organism evidence="1 2">
    <name type="scientific">Halarchaeum salinum</name>
    <dbReference type="NCBI Taxonomy" id="489912"/>
    <lineage>
        <taxon>Archaea</taxon>
        <taxon>Methanobacteriati</taxon>
        <taxon>Methanobacteriota</taxon>
        <taxon>Stenosarchaea group</taxon>
        <taxon>Halobacteria</taxon>
        <taxon>Halobacteriales</taxon>
        <taxon>Halobacteriaceae</taxon>
    </lineage>
</organism>
<sequence>MNATGRRGQASLLALGVALLLVTGALGVALVATHGAFAGVDRDASDARLADSIATRAVAADGPFSDRGRANVLRESSLRNLSAADLEAAFPAARGHAVRIALDGEVLVATGDASMGAASRRIVLVATEETRSYGPRFGNDTRFALGERASALDVTIEPPNGTRVTTVRVGGRVVLHDPRGLAGAYHVRVSAYRPASVAVDADSPLPAGSVGLVAHTEATRTGVLEVQAHV</sequence>
<dbReference type="Pfam" id="PF23924">
    <property type="entry name" value="DUF7263"/>
    <property type="match status" value="1"/>
</dbReference>
<name>A0AAV3SA51_9EURY</name>
<protein>
    <recommendedName>
        <fullName evidence="3">Flp pilus-assembly TadG-like N-terminal domain-containing protein</fullName>
    </recommendedName>
</protein>
<keyword evidence="2" id="KW-1185">Reference proteome</keyword>
<dbReference type="RefSeq" id="WP_211311521.1">
    <property type="nucleotide sequence ID" value="NZ_BAAABL010000072.1"/>
</dbReference>
<reference evidence="1 2" key="1">
    <citation type="journal article" date="2019" name="Int. J. Syst. Evol. Microbiol.">
        <title>The Global Catalogue of Microorganisms (GCM) 10K type strain sequencing project: providing services to taxonomists for standard genome sequencing and annotation.</title>
        <authorList>
            <consortium name="The Broad Institute Genomics Platform"/>
            <consortium name="The Broad Institute Genome Sequencing Center for Infectious Disease"/>
            <person name="Wu L."/>
            <person name="Ma J."/>
        </authorList>
    </citation>
    <scope>NUCLEOTIDE SEQUENCE [LARGE SCALE GENOMIC DNA]</scope>
    <source>
        <strain evidence="1 2">JCM 16330</strain>
    </source>
</reference>
<dbReference type="EMBL" id="BAAABL010000072">
    <property type="protein sequence ID" value="GAA0309471.1"/>
    <property type="molecule type" value="Genomic_DNA"/>
</dbReference>
<evidence type="ECO:0008006" key="3">
    <source>
        <dbReference type="Google" id="ProtNLM"/>
    </source>
</evidence>
<gene>
    <name evidence="1" type="ORF">GCM10009066_23700</name>
</gene>
<dbReference type="InterPro" id="IPR055687">
    <property type="entry name" value="DUF7263"/>
</dbReference>
<evidence type="ECO:0000313" key="1">
    <source>
        <dbReference type="EMBL" id="GAA0309471.1"/>
    </source>
</evidence>
<accession>A0AAV3SA51</accession>
<dbReference type="AlphaFoldDB" id="A0AAV3SA51"/>
<proteinExistence type="predicted"/>
<comment type="caution">
    <text evidence="1">The sequence shown here is derived from an EMBL/GenBank/DDBJ whole genome shotgun (WGS) entry which is preliminary data.</text>
</comment>
<evidence type="ECO:0000313" key="2">
    <source>
        <dbReference type="Proteomes" id="UP001500837"/>
    </source>
</evidence>